<accession>A0A8J5R0H6</accession>
<name>A0A8J5R0H6_9HYME</name>
<gene>
    <name evidence="2" type="ORF">G9C98_006722</name>
</gene>
<comment type="caution">
    <text evidence="2">The sequence shown here is derived from an EMBL/GenBank/DDBJ whole genome shotgun (WGS) entry which is preliminary data.</text>
</comment>
<protein>
    <submittedName>
        <fullName evidence="2">Uncharacterized protein</fullName>
    </submittedName>
</protein>
<keyword evidence="1" id="KW-0812">Transmembrane</keyword>
<keyword evidence="1" id="KW-1133">Transmembrane helix</keyword>
<feature type="transmembrane region" description="Helical" evidence="1">
    <location>
        <begin position="20"/>
        <end position="39"/>
    </location>
</feature>
<reference evidence="2" key="2">
    <citation type="submission" date="2021-04" db="EMBL/GenBank/DDBJ databases">
        <title>Genome-wide patterns of bracovirus chromosomal integration into multiple host tissues during parasitism.</title>
        <authorList>
            <person name="Chebbi M.A.C."/>
        </authorList>
    </citation>
    <scope>NUCLEOTIDE SEQUENCE</scope>
    <source>
        <tissue evidence="2">Whole body</tissue>
    </source>
</reference>
<evidence type="ECO:0000256" key="1">
    <source>
        <dbReference type="SAM" id="Phobius"/>
    </source>
</evidence>
<keyword evidence="1" id="KW-0472">Membrane</keyword>
<dbReference type="Proteomes" id="UP000729913">
    <property type="component" value="Unassembled WGS sequence"/>
</dbReference>
<reference evidence="2" key="1">
    <citation type="submission" date="2020-03" db="EMBL/GenBank/DDBJ databases">
        <authorList>
            <person name="Chebbi M.A."/>
            <person name="Drezen J.M."/>
        </authorList>
    </citation>
    <scope>NUCLEOTIDE SEQUENCE</scope>
    <source>
        <tissue evidence="2">Whole body</tissue>
    </source>
</reference>
<proteinExistence type="predicted"/>
<dbReference type="OrthoDB" id="7606156at2759"/>
<dbReference type="EMBL" id="JAAOIC020000044">
    <property type="protein sequence ID" value="KAG8038395.1"/>
    <property type="molecule type" value="Genomic_DNA"/>
</dbReference>
<organism evidence="2 3">
    <name type="scientific">Cotesia typhae</name>
    <dbReference type="NCBI Taxonomy" id="2053667"/>
    <lineage>
        <taxon>Eukaryota</taxon>
        <taxon>Metazoa</taxon>
        <taxon>Ecdysozoa</taxon>
        <taxon>Arthropoda</taxon>
        <taxon>Hexapoda</taxon>
        <taxon>Insecta</taxon>
        <taxon>Pterygota</taxon>
        <taxon>Neoptera</taxon>
        <taxon>Endopterygota</taxon>
        <taxon>Hymenoptera</taxon>
        <taxon>Apocrita</taxon>
        <taxon>Ichneumonoidea</taxon>
        <taxon>Braconidae</taxon>
        <taxon>Microgastrinae</taxon>
        <taxon>Cotesia</taxon>
    </lineage>
</organism>
<evidence type="ECO:0000313" key="2">
    <source>
        <dbReference type="EMBL" id="KAG8038395.1"/>
    </source>
</evidence>
<evidence type="ECO:0000313" key="3">
    <source>
        <dbReference type="Proteomes" id="UP000729913"/>
    </source>
</evidence>
<dbReference type="AlphaFoldDB" id="A0A8J5R0H6"/>
<sequence>MILKIIWCRKDILMGVWHKIKRNLISILFPTITIALIYADLRHTCLWKEQVAKEKLQIQNS</sequence>
<keyword evidence="3" id="KW-1185">Reference proteome</keyword>